<evidence type="ECO:0000313" key="7">
    <source>
        <dbReference type="Proteomes" id="UP000238479"/>
    </source>
</evidence>
<dbReference type="PANTHER" id="PTHR46235:SF3">
    <property type="entry name" value="PHD FINGER-CONTAINING PROTEIN DDB_G0268158"/>
    <property type="match status" value="1"/>
</dbReference>
<evidence type="ECO:0000256" key="1">
    <source>
        <dbReference type="ARBA" id="ARBA00022723"/>
    </source>
</evidence>
<dbReference type="SMART" id="SM00249">
    <property type="entry name" value="PHD"/>
    <property type="match status" value="3"/>
</dbReference>
<evidence type="ECO:0000256" key="3">
    <source>
        <dbReference type="ARBA" id="ARBA00022833"/>
    </source>
</evidence>
<dbReference type="GO" id="GO:0032259">
    <property type="term" value="P:methylation"/>
    <property type="evidence" value="ECO:0007669"/>
    <property type="project" value="UniProtKB-KW"/>
</dbReference>
<dbReference type="InterPro" id="IPR013083">
    <property type="entry name" value="Znf_RING/FYVE/PHD"/>
</dbReference>
<reference evidence="6 7" key="1">
    <citation type="journal article" date="2018" name="Nat. Genet.">
        <title>The Rosa genome provides new insights in the design of modern roses.</title>
        <authorList>
            <person name="Bendahmane M."/>
        </authorList>
    </citation>
    <scope>NUCLEOTIDE SEQUENCE [LARGE SCALE GENOMIC DNA]</scope>
    <source>
        <strain evidence="7">cv. Old Blush</strain>
    </source>
</reference>
<evidence type="ECO:0000259" key="5">
    <source>
        <dbReference type="SMART" id="SM00249"/>
    </source>
</evidence>
<dbReference type="AlphaFoldDB" id="A0A2P6QCY5"/>
<evidence type="ECO:0000256" key="2">
    <source>
        <dbReference type="ARBA" id="ARBA00022771"/>
    </source>
</evidence>
<dbReference type="GO" id="GO:0008168">
    <property type="term" value="F:methyltransferase activity"/>
    <property type="evidence" value="ECO:0007669"/>
    <property type="project" value="UniProtKB-KW"/>
</dbReference>
<comment type="caution">
    <text evidence="6">The sequence shown here is derived from an EMBL/GenBank/DDBJ whole genome shotgun (WGS) entry which is preliminary data.</text>
</comment>
<evidence type="ECO:0000313" key="6">
    <source>
        <dbReference type="EMBL" id="PRQ32029.1"/>
    </source>
</evidence>
<dbReference type="InterPro" id="IPR001965">
    <property type="entry name" value="Znf_PHD"/>
</dbReference>
<keyword evidence="7" id="KW-1185">Reference proteome</keyword>
<accession>A0A2P6QCY5</accession>
<feature type="domain" description="Zinc finger PHD-type" evidence="5">
    <location>
        <begin position="117"/>
        <end position="183"/>
    </location>
</feature>
<sequence length="421" mass="47634">MPLIREAVKWEEALAKSKFIINFLEERPTKRKLSDEDIQVRKKPGLSTDDLFDTVCAFCDNGGNLLCCEGRCLRSFHATVKDGEDFTCESLGFTQDEVDAIQKIDFYCKNCQYKQHQCYACGKLGSSDKSLGAEVFPCTSARCGQFYHPHCIAKLRYHETGVSAEELEKRIMLGESFTCPIHKCCFCKQGENKKDPELQFAVCRRCPTSYHRKCLPRDICFAKGKEGDEEDMDTRAWEGLLPDRVLIYCTKHRIVKAFGTPRRDHVKFPDVDDNKISAEKKTLCQEKKRRLTSESLVVSENCVSMRKRLSSEGLHKEKNAPTTHRQKMTLAAKAGKHSKLKSAIVKPSSRKSSSPSSSLDSARVLRLDALMKHASAAITLDDVIRKHRVPSNHVSSKRTAAEMNITLGKVEDSVKVLFKKR</sequence>
<feature type="compositionally biased region" description="Low complexity" evidence="4">
    <location>
        <begin position="342"/>
        <end position="360"/>
    </location>
</feature>
<dbReference type="PANTHER" id="PTHR46235">
    <property type="entry name" value="PHD FINGER-CONTAINING PROTEIN DDB_G0268158"/>
    <property type="match status" value="1"/>
</dbReference>
<keyword evidence="3" id="KW-0862">Zinc</keyword>
<dbReference type="InterPro" id="IPR055198">
    <property type="entry name" value="NSD_PHD"/>
</dbReference>
<feature type="domain" description="Zinc finger PHD-type" evidence="5">
    <location>
        <begin position="184"/>
        <end position="253"/>
    </location>
</feature>
<dbReference type="Gene3D" id="3.30.40.10">
    <property type="entry name" value="Zinc/RING finger domain, C3HC4 (zinc finger)"/>
    <property type="match status" value="2"/>
</dbReference>
<dbReference type="EC" id="2.1.1.43" evidence="6"/>
<dbReference type="Pfam" id="PF22908">
    <property type="entry name" value="PHD_NSD"/>
    <property type="match status" value="1"/>
</dbReference>
<protein>
    <submittedName>
        <fullName evidence="6">Putative histone-lysine N-methyltransferase chromatin regulator PHD family</fullName>
        <ecNumber evidence="6">2.1.1.43</ecNumber>
    </submittedName>
</protein>
<feature type="domain" description="Zinc finger PHD-type" evidence="5">
    <location>
        <begin position="55"/>
        <end position="112"/>
    </location>
</feature>
<organism evidence="6 7">
    <name type="scientific">Rosa chinensis</name>
    <name type="common">China rose</name>
    <dbReference type="NCBI Taxonomy" id="74649"/>
    <lineage>
        <taxon>Eukaryota</taxon>
        <taxon>Viridiplantae</taxon>
        <taxon>Streptophyta</taxon>
        <taxon>Embryophyta</taxon>
        <taxon>Tracheophyta</taxon>
        <taxon>Spermatophyta</taxon>
        <taxon>Magnoliopsida</taxon>
        <taxon>eudicotyledons</taxon>
        <taxon>Gunneridae</taxon>
        <taxon>Pentapetalae</taxon>
        <taxon>rosids</taxon>
        <taxon>fabids</taxon>
        <taxon>Rosales</taxon>
        <taxon>Rosaceae</taxon>
        <taxon>Rosoideae</taxon>
        <taxon>Rosoideae incertae sedis</taxon>
        <taxon>Rosa</taxon>
    </lineage>
</organism>
<keyword evidence="6" id="KW-0808">Transferase</keyword>
<dbReference type="Proteomes" id="UP000238479">
    <property type="component" value="Chromosome 5"/>
</dbReference>
<keyword evidence="1" id="KW-0479">Metal-binding</keyword>
<proteinExistence type="predicted"/>
<gene>
    <name evidence="6" type="ORF">RchiOBHm_Chr5g0041871</name>
</gene>
<feature type="region of interest" description="Disordered" evidence="4">
    <location>
        <begin position="334"/>
        <end position="360"/>
    </location>
</feature>
<keyword evidence="2" id="KW-0863">Zinc-finger</keyword>
<name>A0A2P6QCY5_ROSCH</name>
<dbReference type="GO" id="GO:0008270">
    <property type="term" value="F:zinc ion binding"/>
    <property type="evidence" value="ECO:0007669"/>
    <property type="project" value="UniProtKB-KW"/>
</dbReference>
<dbReference type="Gramene" id="PRQ32029">
    <property type="protein sequence ID" value="PRQ32029"/>
    <property type="gene ID" value="RchiOBHm_Chr5g0041871"/>
</dbReference>
<evidence type="ECO:0000256" key="4">
    <source>
        <dbReference type="SAM" id="MobiDB-lite"/>
    </source>
</evidence>
<dbReference type="STRING" id="74649.A0A2P6QCY5"/>
<dbReference type="EMBL" id="PDCK01000043">
    <property type="protein sequence ID" value="PRQ32029.1"/>
    <property type="molecule type" value="Genomic_DNA"/>
</dbReference>
<keyword evidence="6" id="KW-0489">Methyltransferase</keyword>